<evidence type="ECO:0000313" key="2">
    <source>
        <dbReference type="EMBL" id="CAB4173788.1"/>
    </source>
</evidence>
<protein>
    <submittedName>
        <fullName evidence="1">Uncharacterized protein</fullName>
    </submittedName>
</protein>
<reference evidence="1" key="1">
    <citation type="submission" date="2020-04" db="EMBL/GenBank/DDBJ databases">
        <authorList>
            <person name="Chiriac C."/>
            <person name="Salcher M."/>
            <person name="Ghai R."/>
            <person name="Kavagutti S V."/>
        </authorList>
    </citation>
    <scope>NUCLEOTIDE SEQUENCE</scope>
</reference>
<gene>
    <name evidence="3" type="ORF">UFOVP1231_31</name>
    <name evidence="1" type="ORF">UFOVP283_40</name>
    <name evidence="2" type="ORF">UFOVP957_8</name>
</gene>
<name>A0A6J5LKC2_9CAUD</name>
<evidence type="ECO:0000313" key="3">
    <source>
        <dbReference type="EMBL" id="CAB4192429.1"/>
    </source>
</evidence>
<dbReference type="EMBL" id="LR796292">
    <property type="protein sequence ID" value="CAB4134954.1"/>
    <property type="molecule type" value="Genomic_DNA"/>
</dbReference>
<dbReference type="EMBL" id="LR796918">
    <property type="protein sequence ID" value="CAB4173788.1"/>
    <property type="molecule type" value="Genomic_DNA"/>
</dbReference>
<sequence length="76" mass="8291">MSINQEVITDQVCVDCGEGLMFDLSEGAYFSTARGAEYDAQGGTGFDCHARIMNGFMPHRIVDHICFTDDSTCADC</sequence>
<dbReference type="EMBL" id="LR797182">
    <property type="protein sequence ID" value="CAB4192429.1"/>
    <property type="molecule type" value="Genomic_DNA"/>
</dbReference>
<organism evidence="1">
    <name type="scientific">uncultured Caudovirales phage</name>
    <dbReference type="NCBI Taxonomy" id="2100421"/>
    <lineage>
        <taxon>Viruses</taxon>
        <taxon>Duplodnaviria</taxon>
        <taxon>Heunggongvirae</taxon>
        <taxon>Uroviricota</taxon>
        <taxon>Caudoviricetes</taxon>
        <taxon>Peduoviridae</taxon>
        <taxon>Maltschvirus</taxon>
        <taxon>Maltschvirus maltsch</taxon>
    </lineage>
</organism>
<accession>A0A6J5LKC2</accession>
<proteinExistence type="predicted"/>
<evidence type="ECO:0000313" key="1">
    <source>
        <dbReference type="EMBL" id="CAB4134954.1"/>
    </source>
</evidence>